<evidence type="ECO:0000256" key="6">
    <source>
        <dbReference type="ARBA" id="ARBA00023033"/>
    </source>
</evidence>
<feature type="region of interest" description="Disordered" evidence="8">
    <location>
        <begin position="57"/>
        <end position="87"/>
    </location>
</feature>
<accession>A0A4Q7UXR9</accession>
<sequence>MTTTDAPDLATLFSPEHRADPYPAYRRWRENTPIAELAPGFLVLSSHEACSEVLRNPAFGHAEPGDDVPGPLGGGRPRGGDTSLLDDQGRPVISFLGLNPPDHTRLRRLVSKAFTARTVAGLVPRVEEITAELLDAALDAGEVDLLGALAEPLPVRVISEMLGVPASDHARFAAWSHAMARGTDPAFLLSDETLAAVSTAREEYSEYFRDLAARRRADPGDDLLSALVGVSDAGDTLTENELLVTCILLLTAGHETTVNLIGNGTLALLRNPEQLAALRDDADVAEPAVEELLRYDSPVQLTVRQALEDTTIGDVPAARGTVALLLVGAANRDPSAHEDPDRLDVTRPPSRHLAFGQGIHFCLGAAGPGRGPHRPARAGPPGTRPARRR</sequence>
<protein>
    <submittedName>
        <fullName evidence="9">Cytochrome P450</fullName>
    </submittedName>
</protein>
<dbReference type="PANTHER" id="PTHR46696:SF1">
    <property type="entry name" value="CYTOCHROME P450 YJIB-RELATED"/>
    <property type="match status" value="1"/>
</dbReference>
<dbReference type="PRINTS" id="PR00359">
    <property type="entry name" value="BP450"/>
</dbReference>
<keyword evidence="5 7" id="KW-0408">Iron</keyword>
<dbReference type="Gene3D" id="1.10.630.10">
    <property type="entry name" value="Cytochrome P450"/>
    <property type="match status" value="1"/>
</dbReference>
<dbReference type="GO" id="GO:0005506">
    <property type="term" value="F:iron ion binding"/>
    <property type="evidence" value="ECO:0007669"/>
    <property type="project" value="InterPro"/>
</dbReference>
<comment type="similarity">
    <text evidence="1 7">Belongs to the cytochrome P450 family.</text>
</comment>
<gene>
    <name evidence="9" type="ORF">EV383_3603</name>
</gene>
<reference evidence="9 10" key="1">
    <citation type="submission" date="2019-02" db="EMBL/GenBank/DDBJ databases">
        <title>Sequencing the genomes of 1000 actinobacteria strains.</title>
        <authorList>
            <person name="Klenk H.-P."/>
        </authorList>
    </citation>
    <scope>NUCLEOTIDE SEQUENCE [LARGE SCALE GENOMIC DNA]</scope>
    <source>
        <strain evidence="9 10">DSM 45779</strain>
    </source>
</reference>
<dbReference type="GO" id="GO:0016705">
    <property type="term" value="F:oxidoreductase activity, acting on paired donors, with incorporation or reduction of molecular oxygen"/>
    <property type="evidence" value="ECO:0007669"/>
    <property type="project" value="InterPro"/>
</dbReference>
<dbReference type="EMBL" id="SHKL01000001">
    <property type="protein sequence ID" value="RZT86706.1"/>
    <property type="molecule type" value="Genomic_DNA"/>
</dbReference>
<dbReference type="InterPro" id="IPR002397">
    <property type="entry name" value="Cyt_P450_B"/>
</dbReference>
<evidence type="ECO:0000256" key="5">
    <source>
        <dbReference type="ARBA" id="ARBA00023004"/>
    </source>
</evidence>
<evidence type="ECO:0000256" key="1">
    <source>
        <dbReference type="ARBA" id="ARBA00010617"/>
    </source>
</evidence>
<dbReference type="PROSITE" id="PS00086">
    <property type="entry name" value="CYTOCHROME_P450"/>
    <property type="match status" value="1"/>
</dbReference>
<evidence type="ECO:0000256" key="7">
    <source>
        <dbReference type="RuleBase" id="RU000461"/>
    </source>
</evidence>
<keyword evidence="6 7" id="KW-0503">Monooxygenase</keyword>
<dbReference type="SUPFAM" id="SSF48264">
    <property type="entry name" value="Cytochrome P450"/>
    <property type="match status" value="1"/>
</dbReference>
<dbReference type="GO" id="GO:0020037">
    <property type="term" value="F:heme binding"/>
    <property type="evidence" value="ECO:0007669"/>
    <property type="project" value="InterPro"/>
</dbReference>
<organism evidence="9 10">
    <name type="scientific">Pseudonocardia sediminis</name>
    <dbReference type="NCBI Taxonomy" id="1397368"/>
    <lineage>
        <taxon>Bacteria</taxon>
        <taxon>Bacillati</taxon>
        <taxon>Actinomycetota</taxon>
        <taxon>Actinomycetes</taxon>
        <taxon>Pseudonocardiales</taxon>
        <taxon>Pseudonocardiaceae</taxon>
        <taxon>Pseudonocardia</taxon>
    </lineage>
</organism>
<dbReference type="CDD" id="cd20625">
    <property type="entry name" value="CYP164-like"/>
    <property type="match status" value="1"/>
</dbReference>
<dbReference type="FunFam" id="1.10.630.10:FF:000018">
    <property type="entry name" value="Cytochrome P450 monooxygenase"/>
    <property type="match status" value="1"/>
</dbReference>
<evidence type="ECO:0000313" key="10">
    <source>
        <dbReference type="Proteomes" id="UP000291591"/>
    </source>
</evidence>
<dbReference type="InterPro" id="IPR001128">
    <property type="entry name" value="Cyt_P450"/>
</dbReference>
<comment type="caution">
    <text evidence="9">The sequence shown here is derived from an EMBL/GenBank/DDBJ whole genome shotgun (WGS) entry which is preliminary data.</text>
</comment>
<dbReference type="InterPro" id="IPR036396">
    <property type="entry name" value="Cyt_P450_sf"/>
</dbReference>
<dbReference type="Pfam" id="PF00067">
    <property type="entry name" value="p450"/>
    <property type="match status" value="1"/>
</dbReference>
<dbReference type="PANTHER" id="PTHR46696">
    <property type="entry name" value="P450, PUTATIVE (EUROFUNG)-RELATED"/>
    <property type="match status" value="1"/>
</dbReference>
<keyword evidence="4 7" id="KW-0560">Oxidoreductase</keyword>
<keyword evidence="2 7" id="KW-0349">Heme</keyword>
<proteinExistence type="inferred from homology"/>
<dbReference type="RefSeq" id="WP_242623170.1">
    <property type="nucleotide sequence ID" value="NZ_SHKL01000001.1"/>
</dbReference>
<evidence type="ECO:0000256" key="4">
    <source>
        <dbReference type="ARBA" id="ARBA00023002"/>
    </source>
</evidence>
<evidence type="ECO:0000256" key="3">
    <source>
        <dbReference type="ARBA" id="ARBA00022723"/>
    </source>
</evidence>
<evidence type="ECO:0000256" key="8">
    <source>
        <dbReference type="SAM" id="MobiDB-lite"/>
    </source>
</evidence>
<dbReference type="GO" id="GO:0004497">
    <property type="term" value="F:monooxygenase activity"/>
    <property type="evidence" value="ECO:0007669"/>
    <property type="project" value="UniProtKB-KW"/>
</dbReference>
<keyword evidence="3 7" id="KW-0479">Metal-binding</keyword>
<dbReference type="InterPro" id="IPR017972">
    <property type="entry name" value="Cyt_P450_CS"/>
</dbReference>
<keyword evidence="10" id="KW-1185">Reference proteome</keyword>
<evidence type="ECO:0000256" key="2">
    <source>
        <dbReference type="ARBA" id="ARBA00022617"/>
    </source>
</evidence>
<dbReference type="Proteomes" id="UP000291591">
    <property type="component" value="Unassembled WGS sequence"/>
</dbReference>
<evidence type="ECO:0000313" key="9">
    <source>
        <dbReference type="EMBL" id="RZT86706.1"/>
    </source>
</evidence>
<feature type="region of interest" description="Disordered" evidence="8">
    <location>
        <begin position="364"/>
        <end position="389"/>
    </location>
</feature>
<name>A0A4Q7UXR9_PSEST</name>
<dbReference type="AlphaFoldDB" id="A0A4Q7UXR9"/>